<organism evidence="1 2">
    <name type="scientific">Cecembia calidifontis</name>
    <dbReference type="NCBI Taxonomy" id="1187080"/>
    <lineage>
        <taxon>Bacteria</taxon>
        <taxon>Pseudomonadati</taxon>
        <taxon>Bacteroidota</taxon>
        <taxon>Cytophagia</taxon>
        <taxon>Cytophagales</taxon>
        <taxon>Cyclobacteriaceae</taxon>
        <taxon>Cecembia</taxon>
    </lineage>
</organism>
<comment type="caution">
    <text evidence="1">The sequence shown here is derived from an EMBL/GenBank/DDBJ whole genome shotgun (WGS) entry which is preliminary data.</text>
</comment>
<name>A0A4Q7PE94_9BACT</name>
<protein>
    <submittedName>
        <fullName evidence="1">Uncharacterized protein DUF4258</fullName>
    </submittedName>
</protein>
<evidence type="ECO:0000313" key="1">
    <source>
        <dbReference type="EMBL" id="RZS97152.1"/>
    </source>
</evidence>
<accession>A0A4Q7PE94</accession>
<dbReference type="Proteomes" id="UP000292209">
    <property type="component" value="Unassembled WGS sequence"/>
</dbReference>
<sequence>MTISQIQFTKHARCRASQRGISIISVATVIQYGKVIHKQGLKFIFIPKTQMEKFSPDEQKALQKLLVITDKQYKEVVTCYRSDKGLKRIRKKSKRLSVYNQEHLPISSRTN</sequence>
<dbReference type="InterPro" id="IPR025354">
    <property type="entry name" value="DUF4258"/>
</dbReference>
<evidence type="ECO:0000313" key="2">
    <source>
        <dbReference type="Proteomes" id="UP000292209"/>
    </source>
</evidence>
<reference evidence="1 2" key="1">
    <citation type="submission" date="2019-02" db="EMBL/GenBank/DDBJ databases">
        <title>Genomic Encyclopedia of Archaeal and Bacterial Type Strains, Phase II (KMG-II): from individual species to whole genera.</title>
        <authorList>
            <person name="Goeker M."/>
        </authorList>
    </citation>
    <scope>NUCLEOTIDE SEQUENCE [LARGE SCALE GENOMIC DNA]</scope>
    <source>
        <strain evidence="1 2">DSM 21411</strain>
    </source>
</reference>
<dbReference type="AlphaFoldDB" id="A0A4Q7PE94"/>
<keyword evidence="2" id="KW-1185">Reference proteome</keyword>
<dbReference type="EMBL" id="SGXG01000001">
    <property type="protein sequence ID" value="RZS97152.1"/>
    <property type="molecule type" value="Genomic_DNA"/>
</dbReference>
<dbReference type="OrthoDB" id="840410at2"/>
<proteinExistence type="predicted"/>
<dbReference type="RefSeq" id="WP_130275967.1">
    <property type="nucleotide sequence ID" value="NZ_SGXG01000001.1"/>
</dbReference>
<gene>
    <name evidence="1" type="ORF">BC751_2749</name>
</gene>
<dbReference type="Pfam" id="PF14076">
    <property type="entry name" value="DUF4258"/>
    <property type="match status" value="1"/>
</dbReference>